<evidence type="ECO:0000313" key="2">
    <source>
        <dbReference type="EMBL" id="TGJ98386.1"/>
    </source>
</evidence>
<dbReference type="Gene3D" id="3.90.25.10">
    <property type="entry name" value="UDP-galactose 4-epimerase, domain 1"/>
    <property type="match status" value="1"/>
</dbReference>
<evidence type="ECO:0000313" key="3">
    <source>
        <dbReference type="EMBL" id="TGL43300.1"/>
    </source>
</evidence>
<dbReference type="SUPFAM" id="SSF51735">
    <property type="entry name" value="NAD(P)-binding Rossmann-fold domains"/>
    <property type="match status" value="1"/>
</dbReference>
<proteinExistence type="predicted"/>
<name>A0A5F1ZYH4_9LEPT</name>
<reference evidence="2 5" key="2">
    <citation type="journal article" date="2019" name="PLoS Negl. Trop. Dis.">
        <title>Revisiting the worldwide diversity of Leptospira species in the environment.</title>
        <authorList>
            <person name="Vincent A.T."/>
            <person name="Schiettekatte O."/>
            <person name="Bourhy P."/>
            <person name="Veyrier F.J."/>
            <person name="Picardeau M."/>
        </authorList>
    </citation>
    <scope>NUCLEOTIDE SEQUENCE [LARGE SCALE GENOMIC DNA]</scope>
    <source>
        <strain evidence="3">201702690</strain>
        <strain evidence="2 5">SSW18</strain>
    </source>
</reference>
<sequence length="301" mass="33152">MKIVVTGSLGNISKPLTEELVQKGHSVIVISSNPERKKEIEALGAIASIGSMSDSNFLSKTFQGVDIVYAMEALGYHSFFDQDLDVMEEINKIAYNYKEAIQRSGVKKVIHLSSIGAHTDSGNGILAFHYNAENILKQLPEDVSIKFMRPVGFYYNLFSFIQTINAQGSIVSNYGGDEKEPWVSPKDIASVIAEEVDAGFEGRSIRYIASDELSPNEVAKILGEAIGKPDLKWLVISDEQLLNGMIGAGMNPKAAKGFTEMNASRRGGVLYKDYNNHKPVLGKTKLKDFAKDFAEAYNRQK</sequence>
<evidence type="ECO:0000259" key="1">
    <source>
        <dbReference type="Pfam" id="PF05368"/>
    </source>
</evidence>
<dbReference type="InterPro" id="IPR051604">
    <property type="entry name" value="Ergot_Alk_Oxidoreductase"/>
</dbReference>
<accession>A0A5F1ZYH4</accession>
<dbReference type="RefSeq" id="WP_135642217.1">
    <property type="nucleotide sequence ID" value="NZ_RQER01000011.1"/>
</dbReference>
<evidence type="ECO:0000313" key="4">
    <source>
        <dbReference type="Proteomes" id="UP000297273"/>
    </source>
</evidence>
<comment type="caution">
    <text evidence="2">The sequence shown here is derived from an EMBL/GenBank/DDBJ whole genome shotgun (WGS) entry which is preliminary data.</text>
</comment>
<dbReference type="EMBL" id="RQER01000011">
    <property type="protein sequence ID" value="TGJ98386.1"/>
    <property type="molecule type" value="Genomic_DNA"/>
</dbReference>
<keyword evidence="4" id="KW-1185">Reference proteome</keyword>
<dbReference type="PANTHER" id="PTHR43162:SF1">
    <property type="entry name" value="PRESTALK A DIFFERENTIATION PROTEIN A"/>
    <property type="match status" value="1"/>
</dbReference>
<protein>
    <submittedName>
        <fullName evidence="2">NAD-dependent epimerase/dehydratase family protein</fullName>
    </submittedName>
</protein>
<dbReference type="Gene3D" id="3.40.50.720">
    <property type="entry name" value="NAD(P)-binding Rossmann-like Domain"/>
    <property type="match status" value="1"/>
</dbReference>
<dbReference type="AlphaFoldDB" id="A0A5F1ZYH4"/>
<dbReference type="InterPro" id="IPR008030">
    <property type="entry name" value="NmrA-like"/>
</dbReference>
<reference evidence="3" key="1">
    <citation type="submission" date="2018-10" db="EMBL/GenBank/DDBJ databases">
        <authorList>
            <person name="Vincent A.T."/>
            <person name="Schiettekatte O."/>
            <person name="Bourhy P."/>
            <person name="Veyrier F.J."/>
            <person name="Picardeau M."/>
        </authorList>
    </citation>
    <scope>NUCLEOTIDE SEQUENCE</scope>
    <source>
        <strain evidence="3">201702690</strain>
    </source>
</reference>
<gene>
    <name evidence="2" type="ORF">EHO57_17430</name>
    <name evidence="3" type="ORF">EHQ53_01290</name>
</gene>
<organism evidence="2 5">
    <name type="scientific">Leptospira langatensis</name>
    <dbReference type="NCBI Taxonomy" id="2484983"/>
    <lineage>
        <taxon>Bacteria</taxon>
        <taxon>Pseudomonadati</taxon>
        <taxon>Spirochaetota</taxon>
        <taxon>Spirochaetia</taxon>
        <taxon>Leptospirales</taxon>
        <taxon>Leptospiraceae</taxon>
        <taxon>Leptospira</taxon>
    </lineage>
</organism>
<dbReference type="InterPro" id="IPR036291">
    <property type="entry name" value="NAD(P)-bd_dom_sf"/>
</dbReference>
<dbReference type="Proteomes" id="UP000297273">
    <property type="component" value="Unassembled WGS sequence"/>
</dbReference>
<dbReference type="Pfam" id="PF05368">
    <property type="entry name" value="NmrA"/>
    <property type="match status" value="1"/>
</dbReference>
<dbReference type="Proteomes" id="UP000297946">
    <property type="component" value="Unassembled WGS sequence"/>
</dbReference>
<dbReference type="PANTHER" id="PTHR43162">
    <property type="match status" value="1"/>
</dbReference>
<evidence type="ECO:0000313" key="5">
    <source>
        <dbReference type="Proteomes" id="UP000297946"/>
    </source>
</evidence>
<feature type="domain" description="NmrA-like" evidence="1">
    <location>
        <begin position="2"/>
        <end position="244"/>
    </location>
</feature>
<dbReference type="EMBL" id="RQGC01000001">
    <property type="protein sequence ID" value="TGL43300.1"/>
    <property type="molecule type" value="Genomic_DNA"/>
</dbReference>
<dbReference type="OrthoDB" id="339107at2"/>